<dbReference type="Proteomes" id="UP000053354">
    <property type="component" value="Chromosome"/>
</dbReference>
<dbReference type="InterPro" id="IPR003607">
    <property type="entry name" value="HD/PDEase_dom"/>
</dbReference>
<dbReference type="RefSeq" id="WP_065524578.1">
    <property type="nucleotide sequence ID" value="NZ_CP016540.2"/>
</dbReference>
<dbReference type="EMBL" id="CP016540">
    <property type="protein sequence ID" value="ANU28210.1"/>
    <property type="molecule type" value="Genomic_DNA"/>
</dbReference>
<dbReference type="KEGG" id="pll:I858_014560"/>
<dbReference type="OrthoDB" id="9797344at2"/>
<dbReference type="CDD" id="cd00077">
    <property type="entry name" value="HDc"/>
    <property type="match status" value="1"/>
</dbReference>
<dbReference type="AlphaFoldDB" id="A0A1B1S4T2"/>
<reference evidence="2" key="1">
    <citation type="submission" date="2016-10" db="EMBL/GenBank/DDBJ databases">
        <authorList>
            <person name="See-Too W.S."/>
        </authorList>
    </citation>
    <scope>NUCLEOTIDE SEQUENCE</scope>
    <source>
        <strain evidence="2">L10.15</strain>
    </source>
</reference>
<feature type="domain" description="HD" evidence="1">
    <location>
        <begin position="25"/>
        <end position="123"/>
    </location>
</feature>
<dbReference type="Pfam" id="PF01966">
    <property type="entry name" value="HD"/>
    <property type="match status" value="1"/>
</dbReference>
<dbReference type="SMART" id="SM00471">
    <property type="entry name" value="HDc"/>
    <property type="match status" value="1"/>
</dbReference>
<dbReference type="STRING" id="1302659.I858_014560"/>
<evidence type="ECO:0000313" key="3">
    <source>
        <dbReference type="Proteomes" id="UP000053354"/>
    </source>
</evidence>
<evidence type="ECO:0000259" key="1">
    <source>
        <dbReference type="PROSITE" id="PS51831"/>
    </source>
</evidence>
<dbReference type="Gene3D" id="1.10.3210.50">
    <property type="match status" value="1"/>
</dbReference>
<sequence length="211" mass="24120">MEQEKISQCQIEVKKIYDQFDASHDWQHIERVMKNAKTILAFETADAFIVELAVLLHDVSDPKYKKTGENLERDILERLQLTDTQQQQIQHTIASVSFKGGNGKPATSTEAKIVQDADRLDAIGAIGIARAFAFGGAKGRKLYDWNEKARTEMTEQQYREAQTSSVTHFHEKLLLLKDQMTTETGKQMAEERHEFMLSFLKQLQTETDGNK</sequence>
<dbReference type="SUPFAM" id="SSF109604">
    <property type="entry name" value="HD-domain/PDEase-like"/>
    <property type="match status" value="1"/>
</dbReference>
<dbReference type="PANTHER" id="PTHR33594">
    <property type="entry name" value="SUPERFAMILY HYDROLASE, PUTATIVE (AFU_ORTHOLOGUE AFUA_1G03035)-RELATED"/>
    <property type="match status" value="1"/>
</dbReference>
<accession>A0A1B1S4T2</accession>
<dbReference type="PANTHER" id="PTHR33594:SF1">
    <property type="entry name" value="HD_PDEASE DOMAIN-CONTAINING PROTEIN"/>
    <property type="match status" value="1"/>
</dbReference>
<name>A0A1B1S4T2_9BACL</name>
<evidence type="ECO:0000313" key="2">
    <source>
        <dbReference type="EMBL" id="ANU28210.1"/>
    </source>
</evidence>
<protein>
    <submittedName>
        <fullName evidence="2">Phosphohydrolase</fullName>
    </submittedName>
</protein>
<gene>
    <name evidence="2" type="ORF">I858_014560</name>
</gene>
<keyword evidence="3" id="KW-1185">Reference proteome</keyword>
<dbReference type="InterPro" id="IPR006674">
    <property type="entry name" value="HD_domain"/>
</dbReference>
<proteinExistence type="predicted"/>
<dbReference type="PROSITE" id="PS51831">
    <property type="entry name" value="HD"/>
    <property type="match status" value="1"/>
</dbReference>
<dbReference type="GO" id="GO:0016787">
    <property type="term" value="F:hydrolase activity"/>
    <property type="evidence" value="ECO:0007669"/>
    <property type="project" value="UniProtKB-KW"/>
</dbReference>
<organism evidence="2 3">
    <name type="scientific">Planococcus versutus</name>
    <dbReference type="NCBI Taxonomy" id="1302659"/>
    <lineage>
        <taxon>Bacteria</taxon>
        <taxon>Bacillati</taxon>
        <taxon>Bacillota</taxon>
        <taxon>Bacilli</taxon>
        <taxon>Bacillales</taxon>
        <taxon>Caryophanaceae</taxon>
        <taxon>Planococcus</taxon>
    </lineage>
</organism>